<feature type="transmembrane region" description="Helical" evidence="1">
    <location>
        <begin position="242"/>
        <end position="264"/>
    </location>
</feature>
<keyword evidence="1" id="KW-0812">Transmembrane</keyword>
<gene>
    <name evidence="2" type="ORF">HNR65_000954</name>
</gene>
<comment type="caution">
    <text evidence="2">The sequence shown here is derived from an EMBL/GenBank/DDBJ whole genome shotgun (WGS) entry which is preliminary data.</text>
</comment>
<accession>A0A7W0C7K7</accession>
<feature type="transmembrane region" description="Helical" evidence="1">
    <location>
        <begin position="172"/>
        <end position="189"/>
    </location>
</feature>
<keyword evidence="3" id="KW-1185">Reference proteome</keyword>
<proteinExistence type="predicted"/>
<feature type="transmembrane region" description="Helical" evidence="1">
    <location>
        <begin position="54"/>
        <end position="75"/>
    </location>
</feature>
<evidence type="ECO:0000313" key="3">
    <source>
        <dbReference type="Proteomes" id="UP000525298"/>
    </source>
</evidence>
<dbReference type="Proteomes" id="UP000525298">
    <property type="component" value="Unassembled WGS sequence"/>
</dbReference>
<feature type="transmembrane region" description="Helical" evidence="1">
    <location>
        <begin position="101"/>
        <end position="121"/>
    </location>
</feature>
<feature type="transmembrane region" description="Helical" evidence="1">
    <location>
        <begin position="141"/>
        <end position="165"/>
    </location>
</feature>
<dbReference type="RefSeq" id="WP_181550300.1">
    <property type="nucleotide sequence ID" value="NZ_JACDUS010000002.1"/>
</dbReference>
<dbReference type="PANTHER" id="PTHR43471:SF10">
    <property type="entry name" value="SLL1107 PROTEIN"/>
    <property type="match status" value="1"/>
</dbReference>
<organism evidence="2 3">
    <name type="scientific">Desulfosalsimonas propionicica</name>
    <dbReference type="NCBI Taxonomy" id="332175"/>
    <lineage>
        <taxon>Bacteria</taxon>
        <taxon>Pseudomonadati</taxon>
        <taxon>Thermodesulfobacteriota</taxon>
        <taxon>Desulfobacteria</taxon>
        <taxon>Desulfobacterales</taxon>
        <taxon>Desulfosalsimonadaceae</taxon>
        <taxon>Desulfosalsimonas</taxon>
    </lineage>
</organism>
<protein>
    <submittedName>
        <fullName evidence="2">ABC-type transport system involved in multi-copper enzyme maturation permease subunit</fullName>
    </submittedName>
</protein>
<evidence type="ECO:0000313" key="2">
    <source>
        <dbReference type="EMBL" id="MBA2880636.1"/>
    </source>
</evidence>
<feature type="transmembrane region" description="Helical" evidence="1">
    <location>
        <begin position="20"/>
        <end position="42"/>
    </location>
</feature>
<dbReference type="PANTHER" id="PTHR43471">
    <property type="entry name" value="ABC TRANSPORTER PERMEASE"/>
    <property type="match status" value="1"/>
</dbReference>
<dbReference type="AlphaFoldDB" id="A0A7W0C7K7"/>
<reference evidence="2 3" key="1">
    <citation type="submission" date="2020-07" db="EMBL/GenBank/DDBJ databases">
        <title>Genomic Encyclopedia of Type Strains, Phase IV (KMG-IV): sequencing the most valuable type-strain genomes for metagenomic binning, comparative biology and taxonomic classification.</title>
        <authorList>
            <person name="Goeker M."/>
        </authorList>
    </citation>
    <scope>NUCLEOTIDE SEQUENCE [LARGE SCALE GENOMIC DNA]</scope>
    <source>
        <strain evidence="2 3">DSM 17721</strain>
    </source>
</reference>
<name>A0A7W0C7K7_9BACT</name>
<keyword evidence="1" id="KW-0472">Membrane</keyword>
<dbReference type="EMBL" id="JACDUS010000002">
    <property type="protein sequence ID" value="MBA2880636.1"/>
    <property type="molecule type" value="Genomic_DNA"/>
</dbReference>
<sequence>MNIIWQLSRITFKQGIYSKVLYGIVLLSLILFVSNLFITQLFSLEIGKVAIDVGFAVFSLAGLSIVFFMGIGMISRDIHQKNIRMVICHPVSRWQYVAGKFAGLCLFLLVAVAVLGVFSAFSLWLGTVSAGGIQALRNFSWLMLFATILSHLLALLIILAVGFLFTVITSSGYLAMLLTFVVYIIGNTLDTVVKVLVQGEHVQADLFFTNGLKLLSWIFPNLSAFDLKVYLSYGLSCELSSLLWLGAYGISYILLLLFLTAAMLHKKDLC</sequence>
<evidence type="ECO:0000256" key="1">
    <source>
        <dbReference type="SAM" id="Phobius"/>
    </source>
</evidence>
<keyword evidence="1" id="KW-1133">Transmembrane helix</keyword>